<evidence type="ECO:0000259" key="2">
    <source>
        <dbReference type="Pfam" id="PF02705"/>
    </source>
</evidence>
<evidence type="ECO:0000313" key="4">
    <source>
        <dbReference type="EMBL" id="CAF4769799.1"/>
    </source>
</evidence>
<dbReference type="Pfam" id="PF02705">
    <property type="entry name" value="K_trans"/>
    <property type="match status" value="1"/>
</dbReference>
<dbReference type="PANTHER" id="PTHR30540">
    <property type="entry name" value="OSMOTIC STRESS POTASSIUM TRANSPORTER"/>
    <property type="match status" value="1"/>
</dbReference>
<feature type="domain" description="K+ potassium transporter integral membrane" evidence="2">
    <location>
        <begin position="71"/>
        <end position="423"/>
    </location>
</feature>
<dbReference type="EMBL" id="CAJOBS010001868">
    <property type="protein sequence ID" value="CAF4769799.1"/>
    <property type="molecule type" value="Genomic_DNA"/>
</dbReference>
<evidence type="ECO:0000313" key="3">
    <source>
        <dbReference type="EMBL" id="CAF3522598.1"/>
    </source>
</evidence>
<dbReference type="GO" id="GO:0016020">
    <property type="term" value="C:membrane"/>
    <property type="evidence" value="ECO:0007669"/>
    <property type="project" value="InterPro"/>
</dbReference>
<feature type="non-terminal residue" evidence="4">
    <location>
        <position position="1"/>
    </location>
</feature>
<feature type="transmembrane region" description="Helical" evidence="1">
    <location>
        <begin position="158"/>
        <end position="176"/>
    </location>
</feature>
<dbReference type="EMBL" id="CAJNYV010003012">
    <property type="protein sequence ID" value="CAF3522598.1"/>
    <property type="molecule type" value="Genomic_DNA"/>
</dbReference>
<evidence type="ECO:0000313" key="5">
    <source>
        <dbReference type="Proteomes" id="UP000663838"/>
    </source>
</evidence>
<feature type="transmembrane region" description="Helical" evidence="1">
    <location>
        <begin position="394"/>
        <end position="414"/>
    </location>
</feature>
<feature type="transmembrane region" description="Helical" evidence="1">
    <location>
        <begin position="104"/>
        <end position="124"/>
    </location>
</feature>
<dbReference type="PANTHER" id="PTHR30540:SF83">
    <property type="entry name" value="K+ POTASSIUM TRANSPORTER"/>
    <property type="match status" value="1"/>
</dbReference>
<dbReference type="GO" id="GO:0015079">
    <property type="term" value="F:potassium ion transmembrane transporter activity"/>
    <property type="evidence" value="ECO:0007669"/>
    <property type="project" value="InterPro"/>
</dbReference>
<comment type="caution">
    <text evidence="4">The sequence shown here is derived from an EMBL/GenBank/DDBJ whole genome shotgun (WGS) entry which is preliminary data.</text>
</comment>
<feature type="transmembrane region" description="Helical" evidence="1">
    <location>
        <begin position="304"/>
        <end position="325"/>
    </location>
</feature>
<dbReference type="InterPro" id="IPR003855">
    <property type="entry name" value="K+_transporter"/>
</dbReference>
<name>A0A821MM72_9BILA</name>
<evidence type="ECO:0000256" key="1">
    <source>
        <dbReference type="SAM" id="Phobius"/>
    </source>
</evidence>
<feature type="transmembrane region" description="Helical" evidence="1">
    <location>
        <begin position="271"/>
        <end position="292"/>
    </location>
</feature>
<dbReference type="Proteomes" id="UP000663865">
    <property type="component" value="Unassembled WGS sequence"/>
</dbReference>
<proteinExistence type="predicted"/>
<dbReference type="InterPro" id="IPR053951">
    <property type="entry name" value="K_trans_N"/>
</dbReference>
<gene>
    <name evidence="3" type="ORF">KIK155_LOCUS17008</name>
    <name evidence="4" type="ORF">TOA249_LOCUS21518</name>
</gene>
<organism evidence="4 5">
    <name type="scientific">Rotaria socialis</name>
    <dbReference type="NCBI Taxonomy" id="392032"/>
    <lineage>
        <taxon>Eukaryota</taxon>
        <taxon>Metazoa</taxon>
        <taxon>Spiralia</taxon>
        <taxon>Gnathifera</taxon>
        <taxon>Rotifera</taxon>
        <taxon>Eurotatoria</taxon>
        <taxon>Bdelloidea</taxon>
        <taxon>Philodinida</taxon>
        <taxon>Philodinidae</taxon>
        <taxon>Rotaria</taxon>
    </lineage>
</organism>
<reference evidence="4" key="1">
    <citation type="submission" date="2021-02" db="EMBL/GenBank/DDBJ databases">
        <authorList>
            <person name="Nowell W R."/>
        </authorList>
    </citation>
    <scope>NUCLEOTIDE SEQUENCE</scope>
</reference>
<accession>A0A821MM72</accession>
<keyword evidence="1" id="KW-0812">Transmembrane</keyword>
<feature type="transmembrane region" description="Helical" evidence="1">
    <location>
        <begin position="196"/>
        <end position="214"/>
    </location>
</feature>
<dbReference type="Proteomes" id="UP000663838">
    <property type="component" value="Unassembled WGS sequence"/>
</dbReference>
<sequence length="423" mass="46103">DDSITIENKTDDNVAPNNITSFERIGENVFTVEQTIHHDQQPTPIEVSTDEHSVTVDITPLNNPSLFFNLTFRSLGVIFGDIGTSPLYVLNTVFDFQPNEAQCIGAVSLIIWSLIVVVSIKYGIFILMADNLGEGGTFALCGLLTSDRSFLSPTGKKVIIIVSLMAGSLLLGDGALTPAVSVLSAIEGIAVEASTLNSWIAPITIIILIALFLVQRWGTSKIGAAFGPVMCLWFASLFMIGIWRVTIKPSILKALDPWEALHYLIVEKKRGFYQIGGVFLSVTGLEALYADLGHFGRWPIRCSWFFVVFPAVLFNYLGQGALLIIDPTLIDNPFYHAVPKWAHWPMVVLATAATIIASQAIITGSYSLISQAVGMECSVPFKIWHTSKTIEGQIYVPTINYILMILTIAVVAGFQTGSNITNA</sequence>
<feature type="transmembrane region" description="Helical" evidence="1">
    <location>
        <begin position="226"/>
        <end position="247"/>
    </location>
</feature>
<dbReference type="AlphaFoldDB" id="A0A821MM72"/>
<keyword evidence="1" id="KW-1133">Transmembrane helix</keyword>
<protein>
    <recommendedName>
        <fullName evidence="2">K+ potassium transporter integral membrane domain-containing protein</fullName>
    </recommendedName>
</protein>
<feature type="transmembrane region" description="Helical" evidence="1">
    <location>
        <begin position="345"/>
        <end position="373"/>
    </location>
</feature>
<keyword evidence="1" id="KW-0472">Membrane</keyword>